<proteinExistence type="predicted"/>
<dbReference type="AlphaFoldDB" id="A0A382K8D3"/>
<keyword evidence="1" id="KW-0812">Transmembrane</keyword>
<evidence type="ECO:0000313" key="2">
    <source>
        <dbReference type="EMBL" id="SVC18971.1"/>
    </source>
</evidence>
<dbReference type="EMBL" id="UINC01078164">
    <property type="protein sequence ID" value="SVC18971.1"/>
    <property type="molecule type" value="Genomic_DNA"/>
</dbReference>
<reference evidence="2" key="1">
    <citation type="submission" date="2018-05" db="EMBL/GenBank/DDBJ databases">
        <authorList>
            <person name="Lanie J.A."/>
            <person name="Ng W.-L."/>
            <person name="Kazmierczak K.M."/>
            <person name="Andrzejewski T.M."/>
            <person name="Davidsen T.M."/>
            <person name="Wayne K.J."/>
            <person name="Tettelin H."/>
            <person name="Glass J.I."/>
            <person name="Rusch D."/>
            <person name="Podicherti R."/>
            <person name="Tsui H.-C.T."/>
            <person name="Winkler M.E."/>
        </authorList>
    </citation>
    <scope>NUCLEOTIDE SEQUENCE</scope>
</reference>
<organism evidence="2">
    <name type="scientific">marine metagenome</name>
    <dbReference type="NCBI Taxonomy" id="408172"/>
    <lineage>
        <taxon>unclassified sequences</taxon>
        <taxon>metagenomes</taxon>
        <taxon>ecological metagenomes</taxon>
    </lineage>
</organism>
<keyword evidence="1" id="KW-1133">Transmembrane helix</keyword>
<protein>
    <submittedName>
        <fullName evidence="2">Uncharacterized protein</fullName>
    </submittedName>
</protein>
<name>A0A382K8D3_9ZZZZ</name>
<sequence>MTTIVIYMLIAFVAVILSLGIGADLYLRREWGLWPWHTPLYRKNKRPRKRA</sequence>
<gene>
    <name evidence="2" type="ORF">METZ01_LOCUS271825</name>
</gene>
<evidence type="ECO:0000256" key="1">
    <source>
        <dbReference type="SAM" id="Phobius"/>
    </source>
</evidence>
<feature type="transmembrane region" description="Helical" evidence="1">
    <location>
        <begin position="6"/>
        <end position="27"/>
    </location>
</feature>
<keyword evidence="1" id="KW-0472">Membrane</keyword>
<accession>A0A382K8D3</accession>